<dbReference type="GO" id="GO:0016020">
    <property type="term" value="C:membrane"/>
    <property type="evidence" value="ECO:0007669"/>
    <property type="project" value="UniProtKB-SubCell"/>
</dbReference>
<feature type="transmembrane region" description="Helical" evidence="5">
    <location>
        <begin position="212"/>
        <end position="232"/>
    </location>
</feature>
<evidence type="ECO:0000256" key="5">
    <source>
        <dbReference type="SAM" id="Phobius"/>
    </source>
</evidence>
<feature type="transmembrane region" description="Helical" evidence="5">
    <location>
        <begin position="329"/>
        <end position="350"/>
    </location>
</feature>
<feature type="domain" description="Amino acid permease/ SLC12A" evidence="6">
    <location>
        <begin position="100"/>
        <end position="559"/>
    </location>
</feature>
<dbReference type="PANTHER" id="PTHR43341:SF17">
    <property type="entry name" value="GENERAL AMINO ACID PERMEASE AGP1-RELATED"/>
    <property type="match status" value="1"/>
</dbReference>
<gene>
    <name evidence="7" type="ORF">HANVADRAFT_53132</name>
</gene>
<feature type="transmembrane region" description="Helical" evidence="5">
    <location>
        <begin position="101"/>
        <end position="119"/>
    </location>
</feature>
<dbReference type="GO" id="GO:0015171">
    <property type="term" value="F:amino acid transmembrane transporter activity"/>
    <property type="evidence" value="ECO:0007669"/>
    <property type="project" value="TreeGrafter"/>
</dbReference>
<evidence type="ECO:0000313" key="7">
    <source>
        <dbReference type="EMBL" id="OBA26392.1"/>
    </source>
</evidence>
<feature type="transmembrane region" description="Helical" evidence="5">
    <location>
        <begin position="288"/>
        <end position="309"/>
    </location>
</feature>
<dbReference type="PANTHER" id="PTHR43341">
    <property type="entry name" value="AMINO ACID PERMEASE"/>
    <property type="match status" value="1"/>
</dbReference>
<evidence type="ECO:0000256" key="2">
    <source>
        <dbReference type="ARBA" id="ARBA00022692"/>
    </source>
</evidence>
<dbReference type="Gene3D" id="1.20.1740.10">
    <property type="entry name" value="Amino acid/polyamine transporter I"/>
    <property type="match status" value="1"/>
</dbReference>
<evidence type="ECO:0000256" key="3">
    <source>
        <dbReference type="ARBA" id="ARBA00022989"/>
    </source>
</evidence>
<reference evidence="8" key="1">
    <citation type="journal article" date="2016" name="Proc. Natl. Acad. Sci. U.S.A.">
        <title>Comparative genomics of biotechnologically important yeasts.</title>
        <authorList>
            <person name="Riley R."/>
            <person name="Haridas S."/>
            <person name="Wolfe K.H."/>
            <person name="Lopes M.R."/>
            <person name="Hittinger C.T."/>
            <person name="Goeker M."/>
            <person name="Salamov A.A."/>
            <person name="Wisecaver J.H."/>
            <person name="Long T.M."/>
            <person name="Calvey C.H."/>
            <person name="Aerts A.L."/>
            <person name="Barry K.W."/>
            <person name="Choi C."/>
            <person name="Clum A."/>
            <person name="Coughlan A.Y."/>
            <person name="Deshpande S."/>
            <person name="Douglass A.P."/>
            <person name="Hanson S.J."/>
            <person name="Klenk H.-P."/>
            <person name="LaButti K.M."/>
            <person name="Lapidus A."/>
            <person name="Lindquist E.A."/>
            <person name="Lipzen A.M."/>
            <person name="Meier-Kolthoff J.P."/>
            <person name="Ohm R.A."/>
            <person name="Otillar R.P."/>
            <person name="Pangilinan J.L."/>
            <person name="Peng Y."/>
            <person name="Rokas A."/>
            <person name="Rosa C.A."/>
            <person name="Scheuner C."/>
            <person name="Sibirny A.A."/>
            <person name="Slot J.C."/>
            <person name="Stielow J.B."/>
            <person name="Sun H."/>
            <person name="Kurtzman C.P."/>
            <person name="Blackwell M."/>
            <person name="Grigoriev I.V."/>
            <person name="Jeffries T.W."/>
        </authorList>
    </citation>
    <scope>NUCLEOTIDE SEQUENCE [LARGE SCALE GENOMIC DNA]</scope>
    <source>
        <strain evidence="8">NRRL Y-1626</strain>
    </source>
</reference>
<feature type="transmembrane region" description="Helical" evidence="5">
    <location>
        <begin position="244"/>
        <end position="268"/>
    </location>
</feature>
<dbReference type="Proteomes" id="UP000092321">
    <property type="component" value="Unassembled WGS sequence"/>
</dbReference>
<sequence>MLLSAEKSPISKTDISDNINLQSYSDDSTYEIAQTKETKPSSSFFQSFKDSFKRAEENPEDESEPTYSQLETSLSFASQVSTGKIGASKSKLKRNIKPRHLFMISIGTGVGTGMLVSTGSTLRQAGPANLFIAYVIASTFIYTTYNSIAELAIVYKDLSGSFNDMFKFLVDPGFAFATNLCYGITWLCVLPLELTTSALLIRYWTTKVNPDIYVACFYVFLVCVNFLGGQGFAEFEFTISLIKFLSVISFFIYALVLDLGGVKGQPYIGGKYWRDPGAFKGADAANRFKGLCACFVFAVMSYGGFESSILISSVVKHPVKALKKGRKMLCYRIAVLYLGLIIFISLVVPYNSDKLLGGGNSASDASPLIIAASKVNVYPHILNAVILLSVLSVGNNALYCASRVWHSFFTQYFPHPTLTYLDRRGRPLTCLIIACLFGLLCFIAAASFRVVFFNWLIAVAGLAFLFTYTSMNIAHIRFRQALKYNNRSLNELAFISQTGVWGSYWGIFIMALMFIAQFWVAIVPIGEGKPDANAFFQNYLCVVVWIIAYLGYKIYYKEWQFLIPIDKIDIVSNRDIFDHEAIMEEERELNLKIKNSNIFKRILHFWC</sequence>
<dbReference type="PIRSF" id="PIRSF006060">
    <property type="entry name" value="AA_transporter"/>
    <property type="match status" value="1"/>
</dbReference>
<dbReference type="InterPro" id="IPR050524">
    <property type="entry name" value="APC_YAT"/>
</dbReference>
<evidence type="ECO:0000256" key="4">
    <source>
        <dbReference type="ARBA" id="ARBA00023136"/>
    </source>
</evidence>
<name>A0A1B7TCC1_9ASCO</name>
<feature type="transmembrane region" description="Helical" evidence="5">
    <location>
        <begin position="381"/>
        <end position="401"/>
    </location>
</feature>
<feature type="transmembrane region" description="Helical" evidence="5">
    <location>
        <begin position="492"/>
        <end position="522"/>
    </location>
</feature>
<feature type="transmembrane region" description="Helical" evidence="5">
    <location>
        <begin position="428"/>
        <end position="446"/>
    </location>
</feature>
<dbReference type="InterPro" id="IPR004841">
    <property type="entry name" value="AA-permease/SLC12A_dom"/>
</dbReference>
<protein>
    <recommendedName>
        <fullName evidence="6">Amino acid permease/ SLC12A domain-containing protein</fullName>
    </recommendedName>
</protein>
<feature type="transmembrane region" description="Helical" evidence="5">
    <location>
        <begin position="131"/>
        <end position="153"/>
    </location>
</feature>
<keyword evidence="4 5" id="KW-0472">Membrane</keyword>
<proteinExistence type="predicted"/>
<organism evidence="7 8">
    <name type="scientific">Hanseniaspora valbyensis NRRL Y-1626</name>
    <dbReference type="NCBI Taxonomy" id="766949"/>
    <lineage>
        <taxon>Eukaryota</taxon>
        <taxon>Fungi</taxon>
        <taxon>Dikarya</taxon>
        <taxon>Ascomycota</taxon>
        <taxon>Saccharomycotina</taxon>
        <taxon>Saccharomycetes</taxon>
        <taxon>Saccharomycodales</taxon>
        <taxon>Saccharomycodaceae</taxon>
        <taxon>Hanseniaspora</taxon>
    </lineage>
</organism>
<evidence type="ECO:0000313" key="8">
    <source>
        <dbReference type="Proteomes" id="UP000092321"/>
    </source>
</evidence>
<evidence type="ECO:0000259" key="6">
    <source>
        <dbReference type="Pfam" id="PF00324"/>
    </source>
</evidence>
<accession>A0A1B7TCC1</accession>
<dbReference type="EMBL" id="LXPE01000018">
    <property type="protein sequence ID" value="OBA26392.1"/>
    <property type="molecule type" value="Genomic_DNA"/>
</dbReference>
<dbReference type="Pfam" id="PF00324">
    <property type="entry name" value="AA_permease"/>
    <property type="match status" value="1"/>
</dbReference>
<keyword evidence="2 5" id="KW-0812">Transmembrane</keyword>
<comment type="caution">
    <text evidence="7">The sequence shown here is derived from an EMBL/GenBank/DDBJ whole genome shotgun (WGS) entry which is preliminary data.</text>
</comment>
<feature type="transmembrane region" description="Helical" evidence="5">
    <location>
        <begin position="534"/>
        <end position="552"/>
    </location>
</feature>
<dbReference type="AlphaFoldDB" id="A0A1B7TCC1"/>
<dbReference type="OrthoDB" id="3900342at2759"/>
<evidence type="ECO:0000256" key="1">
    <source>
        <dbReference type="ARBA" id="ARBA00004141"/>
    </source>
</evidence>
<keyword evidence="3 5" id="KW-1133">Transmembrane helix</keyword>
<feature type="transmembrane region" description="Helical" evidence="5">
    <location>
        <begin position="174"/>
        <end position="192"/>
    </location>
</feature>
<feature type="transmembrane region" description="Helical" evidence="5">
    <location>
        <begin position="452"/>
        <end position="471"/>
    </location>
</feature>
<comment type="subcellular location">
    <subcellularLocation>
        <location evidence="1">Membrane</location>
        <topology evidence="1">Multi-pass membrane protein</topology>
    </subcellularLocation>
</comment>
<keyword evidence="8" id="KW-1185">Reference proteome</keyword>